<dbReference type="InterPro" id="IPR036237">
    <property type="entry name" value="Xyl_isomerase-like_sf"/>
</dbReference>
<comment type="caution">
    <text evidence="1">The sequence shown here is derived from an EMBL/GenBank/DDBJ whole genome shotgun (WGS) entry which is preliminary data.</text>
</comment>
<evidence type="ECO:0008006" key="2">
    <source>
        <dbReference type="Google" id="ProtNLM"/>
    </source>
</evidence>
<dbReference type="SUPFAM" id="SSF51658">
    <property type="entry name" value="Xylose isomerase-like"/>
    <property type="match status" value="1"/>
</dbReference>
<dbReference type="Gene3D" id="3.20.20.150">
    <property type="entry name" value="Divalent-metal-dependent TIM barrel enzymes"/>
    <property type="match status" value="1"/>
</dbReference>
<dbReference type="AlphaFoldDB" id="X1K6J8"/>
<dbReference type="EMBL" id="BARV01009577">
    <property type="protein sequence ID" value="GAI02637.1"/>
    <property type="molecule type" value="Genomic_DNA"/>
</dbReference>
<reference evidence="1" key="1">
    <citation type="journal article" date="2014" name="Front. Microbiol.">
        <title>High frequency of phylogenetically diverse reductive dehalogenase-homologous genes in deep subseafloor sedimentary metagenomes.</title>
        <authorList>
            <person name="Kawai M."/>
            <person name="Futagami T."/>
            <person name="Toyoda A."/>
            <person name="Takaki Y."/>
            <person name="Nishi S."/>
            <person name="Hori S."/>
            <person name="Arai W."/>
            <person name="Tsubouchi T."/>
            <person name="Morono Y."/>
            <person name="Uchiyama I."/>
            <person name="Ito T."/>
            <person name="Fujiyama A."/>
            <person name="Inagaki F."/>
            <person name="Takami H."/>
        </authorList>
    </citation>
    <scope>NUCLEOTIDE SEQUENCE</scope>
    <source>
        <strain evidence="1">Expedition CK06-06</strain>
    </source>
</reference>
<gene>
    <name evidence="1" type="ORF">S06H3_18845</name>
</gene>
<organism evidence="1">
    <name type="scientific">marine sediment metagenome</name>
    <dbReference type="NCBI Taxonomy" id="412755"/>
    <lineage>
        <taxon>unclassified sequences</taxon>
        <taxon>metagenomes</taxon>
        <taxon>ecological metagenomes</taxon>
    </lineage>
</organism>
<feature type="non-terminal residue" evidence="1">
    <location>
        <position position="78"/>
    </location>
</feature>
<evidence type="ECO:0000313" key="1">
    <source>
        <dbReference type="EMBL" id="GAI02637.1"/>
    </source>
</evidence>
<accession>X1K6J8</accession>
<sequence>MLLGAHISIADGISESVLHGKKIGCNTIQIFVKSNLQWKARDINKFEIQEFLRNKIERYSEDTELNKIELDSRDIGII</sequence>
<name>X1K6J8_9ZZZZ</name>
<proteinExistence type="predicted"/>
<protein>
    <recommendedName>
        <fullName evidence="2">Xylose isomerase-like TIM barrel domain-containing protein</fullName>
    </recommendedName>
</protein>